<sequence length="121" mass="14041">MPTDTFQSNPEASGEQLWSSLIQQKIPDSQKLAFQQLVRELLEQRKAVHKLWKYVVLFLVIGALAAFAVYFLTCWAEYLEVLETKYTIREEIFASGESLPHLTPIASHCLHSMRYHMSRQL</sequence>
<keyword evidence="1" id="KW-0472">Membrane</keyword>
<evidence type="ECO:0000313" key="4">
    <source>
        <dbReference type="WBParaSite" id="HPBE_0002519801-mRNA-1"/>
    </source>
</evidence>
<keyword evidence="3" id="KW-1185">Reference proteome</keyword>
<feature type="transmembrane region" description="Helical" evidence="1">
    <location>
        <begin position="51"/>
        <end position="72"/>
    </location>
</feature>
<dbReference type="OrthoDB" id="5825003at2759"/>
<name>A0A183GR78_HELPZ</name>
<protein>
    <submittedName>
        <fullName evidence="4">DUF3989 domain-containing protein</fullName>
    </submittedName>
</protein>
<dbReference type="WBParaSite" id="HPBE_0002519801-mRNA-1">
    <property type="protein sequence ID" value="HPBE_0002519801-mRNA-1"/>
    <property type="gene ID" value="HPBE_0002519801"/>
</dbReference>
<proteinExistence type="predicted"/>
<reference evidence="2 3" key="1">
    <citation type="submission" date="2018-11" db="EMBL/GenBank/DDBJ databases">
        <authorList>
            <consortium name="Pathogen Informatics"/>
        </authorList>
    </citation>
    <scope>NUCLEOTIDE SEQUENCE [LARGE SCALE GENOMIC DNA]</scope>
</reference>
<keyword evidence="1" id="KW-0812">Transmembrane</keyword>
<reference evidence="4" key="2">
    <citation type="submission" date="2019-09" db="UniProtKB">
        <authorList>
            <consortium name="WormBaseParasite"/>
        </authorList>
    </citation>
    <scope>IDENTIFICATION</scope>
</reference>
<evidence type="ECO:0000313" key="2">
    <source>
        <dbReference type="EMBL" id="VDP49662.1"/>
    </source>
</evidence>
<gene>
    <name evidence="2" type="ORF">HPBE_LOCUS25198</name>
</gene>
<keyword evidence="1" id="KW-1133">Transmembrane helix</keyword>
<accession>A0A183GR78</accession>
<dbReference type="Proteomes" id="UP000050761">
    <property type="component" value="Unassembled WGS sequence"/>
</dbReference>
<dbReference type="EMBL" id="UZAH01037502">
    <property type="protein sequence ID" value="VDP49662.1"/>
    <property type="molecule type" value="Genomic_DNA"/>
</dbReference>
<evidence type="ECO:0000256" key="1">
    <source>
        <dbReference type="SAM" id="Phobius"/>
    </source>
</evidence>
<dbReference type="AlphaFoldDB" id="A0A183GR78"/>
<organism evidence="3 4">
    <name type="scientific">Heligmosomoides polygyrus</name>
    <name type="common">Parasitic roundworm</name>
    <dbReference type="NCBI Taxonomy" id="6339"/>
    <lineage>
        <taxon>Eukaryota</taxon>
        <taxon>Metazoa</taxon>
        <taxon>Ecdysozoa</taxon>
        <taxon>Nematoda</taxon>
        <taxon>Chromadorea</taxon>
        <taxon>Rhabditida</taxon>
        <taxon>Rhabditina</taxon>
        <taxon>Rhabditomorpha</taxon>
        <taxon>Strongyloidea</taxon>
        <taxon>Heligmosomidae</taxon>
        <taxon>Heligmosomoides</taxon>
    </lineage>
</organism>
<evidence type="ECO:0000313" key="3">
    <source>
        <dbReference type="Proteomes" id="UP000050761"/>
    </source>
</evidence>
<accession>A0A3P8DE69</accession>